<evidence type="ECO:0000313" key="2">
    <source>
        <dbReference type="EMBL" id="CAA6828784.1"/>
    </source>
</evidence>
<feature type="transmembrane region" description="Helical" evidence="1">
    <location>
        <begin position="102"/>
        <end position="122"/>
    </location>
</feature>
<reference evidence="2" key="1">
    <citation type="submission" date="2020-01" db="EMBL/GenBank/DDBJ databases">
        <authorList>
            <person name="Meier V. D."/>
            <person name="Meier V D."/>
        </authorList>
    </citation>
    <scope>NUCLEOTIDE SEQUENCE</scope>
    <source>
        <strain evidence="2">HLG_WM_MAG_09</strain>
    </source>
</reference>
<keyword evidence="1" id="KW-0812">Transmembrane</keyword>
<proteinExistence type="predicted"/>
<dbReference type="EMBL" id="CACVAT010000475">
    <property type="protein sequence ID" value="CAA6828784.1"/>
    <property type="molecule type" value="Genomic_DNA"/>
</dbReference>
<evidence type="ECO:0000256" key="1">
    <source>
        <dbReference type="SAM" id="Phobius"/>
    </source>
</evidence>
<keyword evidence="1" id="KW-1133">Transmembrane helix</keyword>
<feature type="transmembrane region" description="Helical" evidence="1">
    <location>
        <begin position="6"/>
        <end position="28"/>
    </location>
</feature>
<organism evidence="2">
    <name type="scientific">uncultured Thiotrichaceae bacterium</name>
    <dbReference type="NCBI Taxonomy" id="298394"/>
    <lineage>
        <taxon>Bacteria</taxon>
        <taxon>Pseudomonadati</taxon>
        <taxon>Pseudomonadota</taxon>
        <taxon>Gammaproteobacteria</taxon>
        <taxon>Thiotrichales</taxon>
        <taxon>Thiotrichaceae</taxon>
        <taxon>environmental samples</taxon>
    </lineage>
</organism>
<protein>
    <recommendedName>
        <fullName evidence="3">DUF1449 domain-containing protein</fullName>
    </recommendedName>
</protein>
<accession>A0A6S6UG73</accession>
<sequence length="204" mass="22410">MEAFILNIFTFPTIFYSGLLVLVILYWFSAVAGIVDIDSADADIDADTSTNALGSWLSKFKLDGIPLTITLSLIVLFSWVLCFLAVHFFYPLLPETWVQIMMGAWALVISPVIAALMVSPLVQPLKPLFKKQQVTSNTDLVGHYAIVRSGKVTATFGEAEFQDGGAGLIIKIRADEPNQIRRDDQVALLSYDAASSTYQVRGSK</sequence>
<feature type="transmembrane region" description="Helical" evidence="1">
    <location>
        <begin position="67"/>
        <end position="90"/>
    </location>
</feature>
<keyword evidence="1" id="KW-0472">Membrane</keyword>
<gene>
    <name evidence="2" type="ORF">HELGO_WM51045</name>
</gene>
<evidence type="ECO:0008006" key="3">
    <source>
        <dbReference type="Google" id="ProtNLM"/>
    </source>
</evidence>
<name>A0A6S6UG73_9GAMM</name>
<dbReference type="AlphaFoldDB" id="A0A6S6UG73"/>